<name>A0A6N2TFG2_9FIRM</name>
<gene>
    <name evidence="9" type="primary">zupT_3</name>
    <name evidence="9" type="ORF">AULFYP135_01382</name>
</gene>
<accession>A0A6N2TFG2</accession>
<dbReference type="Pfam" id="PF02535">
    <property type="entry name" value="Zip"/>
    <property type="match status" value="1"/>
</dbReference>
<dbReference type="AlphaFoldDB" id="A0A6N2TFG2"/>
<dbReference type="InterPro" id="IPR003689">
    <property type="entry name" value="ZIP"/>
</dbReference>
<evidence type="ECO:0000256" key="6">
    <source>
        <dbReference type="ARBA" id="ARBA00022989"/>
    </source>
</evidence>
<keyword evidence="3" id="KW-1003">Cell membrane</keyword>
<feature type="transmembrane region" description="Helical" evidence="8">
    <location>
        <begin position="210"/>
        <end position="227"/>
    </location>
</feature>
<comment type="subcellular location">
    <subcellularLocation>
        <location evidence="1">Cell membrane</location>
        <topology evidence="1">Multi-pass membrane protein</topology>
    </subcellularLocation>
</comment>
<feature type="transmembrane region" description="Helical" evidence="8">
    <location>
        <begin position="6"/>
        <end position="29"/>
    </location>
</feature>
<dbReference type="PANTHER" id="PTHR11040:SF211">
    <property type="entry name" value="ZINC TRANSPORTER ZIP11"/>
    <property type="match status" value="1"/>
</dbReference>
<comment type="similarity">
    <text evidence="2">Belongs to the ZIP transporter (TC 2.A.5) family.</text>
</comment>
<evidence type="ECO:0000256" key="5">
    <source>
        <dbReference type="ARBA" id="ARBA00022833"/>
    </source>
</evidence>
<dbReference type="GO" id="GO:0005886">
    <property type="term" value="C:plasma membrane"/>
    <property type="evidence" value="ECO:0007669"/>
    <property type="project" value="UniProtKB-SubCell"/>
</dbReference>
<keyword evidence="5" id="KW-0862">Zinc</keyword>
<feature type="transmembrane region" description="Helical" evidence="8">
    <location>
        <begin position="182"/>
        <end position="204"/>
    </location>
</feature>
<dbReference type="GO" id="GO:0005385">
    <property type="term" value="F:zinc ion transmembrane transporter activity"/>
    <property type="evidence" value="ECO:0007669"/>
    <property type="project" value="TreeGrafter"/>
</dbReference>
<proteinExistence type="inferred from homology"/>
<evidence type="ECO:0000256" key="3">
    <source>
        <dbReference type="ARBA" id="ARBA00022475"/>
    </source>
</evidence>
<dbReference type="EMBL" id="CACRSL010000003">
    <property type="protein sequence ID" value="VYT03589.1"/>
    <property type="molecule type" value="Genomic_DNA"/>
</dbReference>
<dbReference type="PANTHER" id="PTHR11040">
    <property type="entry name" value="ZINC/IRON TRANSPORTER"/>
    <property type="match status" value="1"/>
</dbReference>
<feature type="transmembrane region" description="Helical" evidence="8">
    <location>
        <begin position="239"/>
        <end position="256"/>
    </location>
</feature>
<keyword evidence="4 8" id="KW-0812">Transmembrane</keyword>
<evidence type="ECO:0000256" key="7">
    <source>
        <dbReference type="ARBA" id="ARBA00023136"/>
    </source>
</evidence>
<evidence type="ECO:0000256" key="2">
    <source>
        <dbReference type="ARBA" id="ARBA00006939"/>
    </source>
</evidence>
<keyword evidence="6 8" id="KW-1133">Transmembrane helix</keyword>
<sequence length="261" mass="26974">MGYSLWLAFLGTGFSFLGTTAGSAMVYLFRDDMDARVHRVFLGFASGVMIAASFWSLLLPALDMAGDGLSALIPVAGGFAAGGIFLYLLDQLMPHLHAGADCPEGKPCSLGRSTLLVLAVTLHNIPEGMAVGLSFALAAAGDSTVTMAGSIALAIGMALQNFPEGAAISLPLRREGMSRHKAFLYGAASGAVEPVAGIIGVVLAFTVVHVMPFMLSFAAGAMIYVVIDELVPEAYNEHSNAGTLAALAGFLLMMVLDVTLG</sequence>
<evidence type="ECO:0000313" key="9">
    <source>
        <dbReference type="EMBL" id="VYT03589.1"/>
    </source>
</evidence>
<feature type="transmembrane region" description="Helical" evidence="8">
    <location>
        <begin position="68"/>
        <end position="89"/>
    </location>
</feature>
<organism evidence="9">
    <name type="scientific">uncultured Anaerotruncus sp</name>
    <dbReference type="NCBI Taxonomy" id="905011"/>
    <lineage>
        <taxon>Bacteria</taxon>
        <taxon>Bacillati</taxon>
        <taxon>Bacillota</taxon>
        <taxon>Clostridia</taxon>
        <taxon>Eubacteriales</taxon>
        <taxon>Oscillospiraceae</taxon>
        <taxon>Anaerotruncus</taxon>
        <taxon>environmental samples</taxon>
    </lineage>
</organism>
<evidence type="ECO:0000256" key="1">
    <source>
        <dbReference type="ARBA" id="ARBA00004651"/>
    </source>
</evidence>
<reference evidence="9" key="1">
    <citation type="submission" date="2019-11" db="EMBL/GenBank/DDBJ databases">
        <authorList>
            <person name="Feng L."/>
        </authorList>
    </citation>
    <scope>NUCLEOTIDE SEQUENCE</scope>
    <source>
        <strain evidence="9">AundefinedLFYP135</strain>
    </source>
</reference>
<evidence type="ECO:0000256" key="4">
    <source>
        <dbReference type="ARBA" id="ARBA00022692"/>
    </source>
</evidence>
<feature type="transmembrane region" description="Helical" evidence="8">
    <location>
        <begin position="41"/>
        <end position="62"/>
    </location>
</feature>
<evidence type="ECO:0000256" key="8">
    <source>
        <dbReference type="SAM" id="Phobius"/>
    </source>
</evidence>
<keyword evidence="7 8" id="KW-0472">Membrane</keyword>
<protein>
    <submittedName>
        <fullName evidence="9">Zinc transporter ZupT</fullName>
    </submittedName>
</protein>